<dbReference type="Pfam" id="PF07811">
    <property type="entry name" value="TadE"/>
    <property type="match status" value="1"/>
</dbReference>
<evidence type="ECO:0000313" key="4">
    <source>
        <dbReference type="Proteomes" id="UP000316714"/>
    </source>
</evidence>
<keyword evidence="1" id="KW-0472">Membrane</keyword>
<name>A0A5C5UYD2_9BACT</name>
<keyword evidence="4" id="KW-1185">Reference proteome</keyword>
<organism evidence="3 4">
    <name type="scientific">Posidoniimonas corsicana</name>
    <dbReference type="NCBI Taxonomy" id="1938618"/>
    <lineage>
        <taxon>Bacteria</taxon>
        <taxon>Pseudomonadati</taxon>
        <taxon>Planctomycetota</taxon>
        <taxon>Planctomycetia</taxon>
        <taxon>Pirellulales</taxon>
        <taxon>Lacipirellulaceae</taxon>
        <taxon>Posidoniimonas</taxon>
    </lineage>
</organism>
<protein>
    <submittedName>
        <fullName evidence="3">TadE-like protein</fullName>
    </submittedName>
</protein>
<evidence type="ECO:0000313" key="3">
    <source>
        <dbReference type="EMBL" id="TWT31178.1"/>
    </source>
</evidence>
<comment type="caution">
    <text evidence="3">The sequence shown here is derived from an EMBL/GenBank/DDBJ whole genome shotgun (WGS) entry which is preliminary data.</text>
</comment>
<dbReference type="Proteomes" id="UP000316714">
    <property type="component" value="Unassembled WGS sequence"/>
</dbReference>
<dbReference type="InterPro" id="IPR012495">
    <property type="entry name" value="TadE-like_dom"/>
</dbReference>
<dbReference type="OrthoDB" id="276644at2"/>
<proteinExistence type="predicted"/>
<dbReference type="AlphaFoldDB" id="A0A5C5UYD2"/>
<gene>
    <name evidence="3" type="ORF">KOR34_45540</name>
</gene>
<keyword evidence="1" id="KW-1133">Transmembrane helix</keyword>
<feature type="transmembrane region" description="Helical" evidence="1">
    <location>
        <begin position="21"/>
        <end position="44"/>
    </location>
</feature>
<keyword evidence="1" id="KW-0812">Transmembrane</keyword>
<evidence type="ECO:0000259" key="2">
    <source>
        <dbReference type="Pfam" id="PF07811"/>
    </source>
</evidence>
<sequence length="137" mass="14486">MPPQPTPTPTRRRRGVAATEFAVCLPMLMLLLLGMLECCTMIFLKQSLAVAAYEGAHTALAPGATDADVQAACTGILNDRRVVGGAAQILPGPLSSLSEGDYVQVQVTAPTDANAILPARFFRGRVLQSTATMMKEL</sequence>
<dbReference type="EMBL" id="SIHJ01000004">
    <property type="protein sequence ID" value="TWT31178.1"/>
    <property type="molecule type" value="Genomic_DNA"/>
</dbReference>
<evidence type="ECO:0000256" key="1">
    <source>
        <dbReference type="SAM" id="Phobius"/>
    </source>
</evidence>
<feature type="domain" description="TadE-like" evidence="2">
    <location>
        <begin position="15"/>
        <end position="56"/>
    </location>
</feature>
<accession>A0A5C5UYD2</accession>
<dbReference type="RefSeq" id="WP_146568365.1">
    <property type="nucleotide sequence ID" value="NZ_SIHJ01000004.1"/>
</dbReference>
<reference evidence="3 4" key="1">
    <citation type="submission" date="2019-02" db="EMBL/GenBank/DDBJ databases">
        <title>Deep-cultivation of Planctomycetes and their phenomic and genomic characterization uncovers novel biology.</title>
        <authorList>
            <person name="Wiegand S."/>
            <person name="Jogler M."/>
            <person name="Boedeker C."/>
            <person name="Pinto D."/>
            <person name="Vollmers J."/>
            <person name="Rivas-Marin E."/>
            <person name="Kohn T."/>
            <person name="Peeters S.H."/>
            <person name="Heuer A."/>
            <person name="Rast P."/>
            <person name="Oberbeckmann S."/>
            <person name="Bunk B."/>
            <person name="Jeske O."/>
            <person name="Meyerdierks A."/>
            <person name="Storesund J.E."/>
            <person name="Kallscheuer N."/>
            <person name="Luecker S."/>
            <person name="Lage O.M."/>
            <person name="Pohl T."/>
            <person name="Merkel B.J."/>
            <person name="Hornburger P."/>
            <person name="Mueller R.-W."/>
            <person name="Bruemmer F."/>
            <person name="Labrenz M."/>
            <person name="Spormann A.M."/>
            <person name="Op Den Camp H."/>
            <person name="Overmann J."/>
            <person name="Amann R."/>
            <person name="Jetten M.S.M."/>
            <person name="Mascher T."/>
            <person name="Medema M.H."/>
            <person name="Devos D.P."/>
            <person name="Kaster A.-K."/>
            <person name="Ovreas L."/>
            <person name="Rohde M."/>
            <person name="Galperin M.Y."/>
            <person name="Jogler C."/>
        </authorList>
    </citation>
    <scope>NUCLEOTIDE SEQUENCE [LARGE SCALE GENOMIC DNA]</scope>
    <source>
        <strain evidence="3 4">KOR34</strain>
    </source>
</reference>